<comment type="caution">
    <text evidence="5">The sequence shown here is derived from an EMBL/GenBank/DDBJ whole genome shotgun (WGS) entry which is preliminary data.</text>
</comment>
<dbReference type="GO" id="GO:0016887">
    <property type="term" value="F:ATP hydrolysis activity"/>
    <property type="evidence" value="ECO:0007669"/>
    <property type="project" value="InterPro"/>
</dbReference>
<dbReference type="EMBL" id="CAUJNA010001946">
    <property type="protein sequence ID" value="CAJ1389835.1"/>
    <property type="molecule type" value="Genomic_DNA"/>
</dbReference>
<proteinExistence type="inferred from homology"/>
<dbReference type="SUPFAM" id="SSF52540">
    <property type="entry name" value="P-loop containing nucleoside triphosphate hydrolases"/>
    <property type="match status" value="1"/>
</dbReference>
<evidence type="ECO:0000313" key="5">
    <source>
        <dbReference type="EMBL" id="CAJ1389835.1"/>
    </source>
</evidence>
<evidence type="ECO:0000313" key="6">
    <source>
        <dbReference type="Proteomes" id="UP001178507"/>
    </source>
</evidence>
<keyword evidence="3" id="KW-0067">ATP-binding</keyword>
<dbReference type="Pfam" id="PF03969">
    <property type="entry name" value="AFG1_ATPase"/>
    <property type="match status" value="1"/>
</dbReference>
<evidence type="ECO:0000256" key="2">
    <source>
        <dbReference type="ARBA" id="ARBA00022741"/>
    </source>
</evidence>
<dbReference type="InterPro" id="IPR005654">
    <property type="entry name" value="ATPase_AFG1-like"/>
</dbReference>
<gene>
    <name evidence="5" type="ORF">EVOR1521_LOCUS15375</name>
</gene>
<keyword evidence="2" id="KW-0547">Nucleotide-binding</keyword>
<dbReference type="Gene3D" id="3.40.50.300">
    <property type="entry name" value="P-loop containing nucleotide triphosphate hydrolases"/>
    <property type="match status" value="1"/>
</dbReference>
<dbReference type="PANTHER" id="PTHR12169:SF6">
    <property type="entry name" value="AFG1-LIKE ATPASE"/>
    <property type="match status" value="1"/>
</dbReference>
<evidence type="ECO:0000256" key="4">
    <source>
        <dbReference type="SAM" id="MobiDB-lite"/>
    </source>
</evidence>
<dbReference type="GO" id="GO:0005524">
    <property type="term" value="F:ATP binding"/>
    <property type="evidence" value="ECO:0007669"/>
    <property type="project" value="UniProtKB-KW"/>
</dbReference>
<organism evidence="5 6">
    <name type="scientific">Effrenium voratum</name>
    <dbReference type="NCBI Taxonomy" id="2562239"/>
    <lineage>
        <taxon>Eukaryota</taxon>
        <taxon>Sar</taxon>
        <taxon>Alveolata</taxon>
        <taxon>Dinophyceae</taxon>
        <taxon>Suessiales</taxon>
        <taxon>Symbiodiniaceae</taxon>
        <taxon>Effrenium</taxon>
    </lineage>
</organism>
<dbReference type="NCBIfam" id="NF040713">
    <property type="entry name" value="ZapE"/>
    <property type="match status" value="1"/>
</dbReference>
<evidence type="ECO:0008006" key="7">
    <source>
        <dbReference type="Google" id="ProtNLM"/>
    </source>
</evidence>
<accession>A0AA36INA2</accession>
<evidence type="ECO:0000256" key="3">
    <source>
        <dbReference type="ARBA" id="ARBA00022840"/>
    </source>
</evidence>
<keyword evidence="6" id="KW-1185">Reference proteome</keyword>
<dbReference type="AlphaFoldDB" id="A0AA36INA2"/>
<name>A0AA36INA2_9DINO</name>
<dbReference type="Proteomes" id="UP001178507">
    <property type="component" value="Unassembled WGS sequence"/>
</dbReference>
<dbReference type="GO" id="GO:0005739">
    <property type="term" value="C:mitochondrion"/>
    <property type="evidence" value="ECO:0007669"/>
    <property type="project" value="TreeGrafter"/>
</dbReference>
<protein>
    <recommendedName>
        <fullName evidence="7">AFG1-like ATPase</fullName>
    </recommendedName>
</protein>
<comment type="similarity">
    <text evidence="1">Belongs to the AFG1 ATPase family.</text>
</comment>
<feature type="region of interest" description="Disordered" evidence="4">
    <location>
        <begin position="17"/>
        <end position="38"/>
    </location>
</feature>
<evidence type="ECO:0000256" key="1">
    <source>
        <dbReference type="ARBA" id="ARBA00010322"/>
    </source>
</evidence>
<reference evidence="5" key="1">
    <citation type="submission" date="2023-08" db="EMBL/GenBank/DDBJ databases">
        <authorList>
            <person name="Chen Y."/>
            <person name="Shah S."/>
            <person name="Dougan E. K."/>
            <person name="Thang M."/>
            <person name="Chan C."/>
        </authorList>
    </citation>
    <scope>NUCLEOTIDE SEQUENCE</scope>
</reference>
<dbReference type="InterPro" id="IPR027417">
    <property type="entry name" value="P-loop_NTPase"/>
</dbReference>
<sequence>MWLRAVPLRCRHTFNPSRGFARSNRGRTSPPAPAPAVELPTLTPKAEESKLKFHVEQDLSQLARSEGPLALFNSLVQKGQLQEDGEQRRVLEVLNAIFFGAPKRTSKGLYLYGSVGCGKTMSMDIFYAALQSHPQVRVQRKHFHEFLYDVQRLLHQIKLEDTDGVQTGLGVQRAGERIADSVDVLCFDEFAVTTIQDCCILMPLFNALFRRGVTIIATSNRAPEDLYTDGLNRQVYLPPFLDLLRGHCKVIRMQSQKDYRAVQYENSPDAGVFCWPPTLGFVDTWFEKVAGTSGGTPGHVQVAYARTLPVPRISACGGVARFAFGDLCQQHLAADDYNSLCSRFHTILIDGIPRLTVDQHNEARRLTLLIDCCYEHHTRLIASMAGPPEEILGGLTELQNISMSTLGSGEAGCGDSDSASSSSGVLSAISRIKTSIEDRSDAGHSVPDAAMLFSGEGLRMDRVLESEITRARSHGTEDISIWRQDGESEGRLQGMPQVSKGWDDRRRISQFTWESTDPTSEQQAIKGVFVAAVASLKESGFAVHRSISRLREMQTVAFQEAHRVKHGL</sequence>
<dbReference type="PANTHER" id="PTHR12169">
    <property type="entry name" value="ATPASE N2B"/>
    <property type="match status" value="1"/>
</dbReference>